<name>A0A158RKE9_BACC3</name>
<dbReference type="SUPFAM" id="SSF56784">
    <property type="entry name" value="HAD-like"/>
    <property type="match status" value="1"/>
</dbReference>
<sequence length="216" mass="24632">MLRTIIFDFDGTLADTLPLCYYSFQNVFWQFDNKEITEAEILSMFGPSEVGIIHENLLSEEKEVAVERYYECYEEKHHDYVEGSHEIVNLLIHLKKQGFQLAIVTGKARRSLDISLKALRLVSFFDCIVAGDDVMKPKPDPEGILLVLNTLHVNANEAIFIGDSDADILAGKQADVRTIGVQWLPNYQSATFTVQPDYFIEKTDDFLISLNTRFSK</sequence>
<dbReference type="GO" id="GO:0008967">
    <property type="term" value="F:phosphoglycolate phosphatase activity"/>
    <property type="evidence" value="ECO:0007669"/>
    <property type="project" value="TreeGrafter"/>
</dbReference>
<dbReference type="EMBL" id="CP001407">
    <property type="protein sequence ID" value="ACO27598.1"/>
    <property type="molecule type" value="Genomic_DNA"/>
</dbReference>
<dbReference type="InterPro" id="IPR036412">
    <property type="entry name" value="HAD-like_sf"/>
</dbReference>
<dbReference type="SFLD" id="SFLDS00003">
    <property type="entry name" value="Haloacid_Dehalogenase"/>
    <property type="match status" value="1"/>
</dbReference>
<dbReference type="Pfam" id="PF13419">
    <property type="entry name" value="HAD_2"/>
    <property type="match status" value="1"/>
</dbReference>
<dbReference type="Gene3D" id="1.10.150.240">
    <property type="entry name" value="Putative phosphatase, domain 2"/>
    <property type="match status" value="1"/>
</dbReference>
<dbReference type="PANTHER" id="PTHR43434">
    <property type="entry name" value="PHOSPHOGLYCOLATE PHOSPHATASE"/>
    <property type="match status" value="1"/>
</dbReference>
<keyword evidence="2" id="KW-0460">Magnesium</keyword>
<reference evidence="3 4" key="1">
    <citation type="submission" date="2009-02" db="EMBL/GenBank/DDBJ databases">
        <title>Genome sequence of Bacillus cereus 03BB102.</title>
        <authorList>
            <person name="Dodson R.J."/>
            <person name="Jackson P."/>
            <person name="Munk A.C."/>
            <person name="Brettin T."/>
            <person name="Bruce D."/>
            <person name="Detter C."/>
            <person name="Tapia R."/>
            <person name="Han C."/>
            <person name="Sutton G."/>
            <person name="Sims D."/>
        </authorList>
    </citation>
    <scope>NUCLEOTIDE SEQUENCE [LARGE SCALE GENOMIC DNA]</scope>
    <source>
        <strain evidence="3 4">03BB102</strain>
    </source>
</reference>
<dbReference type="PRINTS" id="PR00413">
    <property type="entry name" value="HADHALOGNASE"/>
</dbReference>
<dbReference type="NCBIfam" id="TIGR01509">
    <property type="entry name" value="HAD-SF-IA-v3"/>
    <property type="match status" value="1"/>
</dbReference>
<accession>A0A158RKE9</accession>
<dbReference type="KEGG" id="bcx:BCA_4903"/>
<protein>
    <submittedName>
        <fullName evidence="3">Phosphoglycolate phosphatase</fullName>
    </submittedName>
</protein>
<dbReference type="SFLD" id="SFLDG01129">
    <property type="entry name" value="C1.5:_HAD__Beta-PGM__Phosphata"/>
    <property type="match status" value="1"/>
</dbReference>
<dbReference type="PATRIC" id="fig|572264.18.peg.4850"/>
<organism evidence="3 4">
    <name type="scientific">Bacillus cereus (strain 03BB102)</name>
    <dbReference type="NCBI Taxonomy" id="572264"/>
    <lineage>
        <taxon>Bacteria</taxon>
        <taxon>Bacillati</taxon>
        <taxon>Bacillota</taxon>
        <taxon>Bacilli</taxon>
        <taxon>Bacillales</taxon>
        <taxon>Bacillaceae</taxon>
        <taxon>Bacillus</taxon>
        <taxon>Bacillus cereus group</taxon>
    </lineage>
</organism>
<dbReference type="GO" id="GO:0006281">
    <property type="term" value="P:DNA repair"/>
    <property type="evidence" value="ECO:0007669"/>
    <property type="project" value="TreeGrafter"/>
</dbReference>
<dbReference type="InterPro" id="IPR050155">
    <property type="entry name" value="HAD-like_hydrolase_sf"/>
</dbReference>
<dbReference type="InterPro" id="IPR023214">
    <property type="entry name" value="HAD_sf"/>
</dbReference>
<dbReference type="GO" id="GO:0005829">
    <property type="term" value="C:cytosol"/>
    <property type="evidence" value="ECO:0007669"/>
    <property type="project" value="TreeGrafter"/>
</dbReference>
<dbReference type="Gene3D" id="3.40.50.1000">
    <property type="entry name" value="HAD superfamily/HAD-like"/>
    <property type="match status" value="1"/>
</dbReference>
<evidence type="ECO:0000256" key="1">
    <source>
        <dbReference type="ARBA" id="ARBA00022801"/>
    </source>
</evidence>
<evidence type="ECO:0000313" key="4">
    <source>
        <dbReference type="Proteomes" id="UP000002210"/>
    </source>
</evidence>
<keyword evidence="1" id="KW-0378">Hydrolase</keyword>
<dbReference type="PANTHER" id="PTHR43434:SF1">
    <property type="entry name" value="PHOSPHOGLYCOLATE PHOSPHATASE"/>
    <property type="match status" value="1"/>
</dbReference>
<dbReference type="AlphaFoldDB" id="A0A158RKE9"/>
<evidence type="ECO:0000313" key="3">
    <source>
        <dbReference type="EMBL" id="ACO27598.1"/>
    </source>
</evidence>
<dbReference type="InterPro" id="IPR041492">
    <property type="entry name" value="HAD_2"/>
</dbReference>
<dbReference type="InterPro" id="IPR006439">
    <property type="entry name" value="HAD-SF_hydro_IA"/>
</dbReference>
<evidence type="ECO:0000256" key="2">
    <source>
        <dbReference type="ARBA" id="ARBA00022842"/>
    </source>
</evidence>
<dbReference type="RefSeq" id="WP_000946540.1">
    <property type="nucleotide sequence ID" value="NC_012472.1"/>
</dbReference>
<proteinExistence type="predicted"/>
<dbReference type="NCBIfam" id="TIGR01549">
    <property type="entry name" value="HAD-SF-IA-v1"/>
    <property type="match status" value="1"/>
</dbReference>
<dbReference type="InterPro" id="IPR023198">
    <property type="entry name" value="PGP-like_dom2"/>
</dbReference>
<dbReference type="Proteomes" id="UP000002210">
    <property type="component" value="Chromosome"/>
</dbReference>
<gene>
    <name evidence="3" type="ordered locus">BCA_4903</name>
</gene>
<dbReference type="SFLD" id="SFLDG01135">
    <property type="entry name" value="C1.5.6:_HAD__Beta-PGM__Phospha"/>
    <property type="match status" value="1"/>
</dbReference>